<dbReference type="EMBL" id="CH476609">
    <property type="protein sequence ID" value="EAU29512.1"/>
    <property type="molecule type" value="Genomic_DNA"/>
</dbReference>
<evidence type="ECO:0000256" key="1">
    <source>
        <dbReference type="SAM" id="MobiDB-lite"/>
    </source>
</evidence>
<organism evidence="2 3">
    <name type="scientific">Aspergillus terreus (strain NIH 2624 / FGSC A1156)</name>
    <dbReference type="NCBI Taxonomy" id="341663"/>
    <lineage>
        <taxon>Eukaryota</taxon>
        <taxon>Fungi</taxon>
        <taxon>Dikarya</taxon>
        <taxon>Ascomycota</taxon>
        <taxon>Pezizomycotina</taxon>
        <taxon>Eurotiomycetes</taxon>
        <taxon>Eurotiomycetidae</taxon>
        <taxon>Eurotiales</taxon>
        <taxon>Aspergillaceae</taxon>
        <taxon>Aspergillus</taxon>
        <taxon>Aspergillus subgen. Circumdati</taxon>
    </lineage>
</organism>
<accession>Q0C8C1</accession>
<dbReference type="GeneID" id="4319583"/>
<evidence type="ECO:0000313" key="2">
    <source>
        <dbReference type="EMBL" id="EAU29512.1"/>
    </source>
</evidence>
<feature type="compositionally biased region" description="Acidic residues" evidence="1">
    <location>
        <begin position="1"/>
        <end position="22"/>
    </location>
</feature>
<feature type="region of interest" description="Disordered" evidence="1">
    <location>
        <begin position="1"/>
        <end position="26"/>
    </location>
</feature>
<dbReference type="RefSeq" id="XP_001209365.1">
    <property type="nucleotide sequence ID" value="XM_001209365.1"/>
</dbReference>
<dbReference type="Proteomes" id="UP000007963">
    <property type="component" value="Unassembled WGS sequence"/>
</dbReference>
<sequence>MEVDLEEVDDNEDNDENDEDSDLTAQPLDCLLHSDPDEFVKFFSTINVSRIVEATGSFAPAVSEGGSRNGPTKFTGSVGKAHVTTVLLASLSCSSIWPDAPV</sequence>
<name>Q0C8C1_ASPTN</name>
<dbReference type="VEuPathDB" id="FungiDB:ATEG_10063"/>
<dbReference type="HOGENOM" id="CLU_2276911_0_0_1"/>
<reference evidence="3" key="1">
    <citation type="submission" date="2005-09" db="EMBL/GenBank/DDBJ databases">
        <title>Annotation of the Aspergillus terreus NIH2624 genome.</title>
        <authorList>
            <person name="Birren B.W."/>
            <person name="Lander E.S."/>
            <person name="Galagan J.E."/>
            <person name="Nusbaum C."/>
            <person name="Devon K."/>
            <person name="Henn M."/>
            <person name="Ma L.-J."/>
            <person name="Jaffe D.B."/>
            <person name="Butler J."/>
            <person name="Alvarez P."/>
            <person name="Gnerre S."/>
            <person name="Grabherr M."/>
            <person name="Kleber M."/>
            <person name="Mauceli E.W."/>
            <person name="Brockman W."/>
            <person name="Rounsley S."/>
            <person name="Young S.K."/>
            <person name="LaButti K."/>
            <person name="Pushparaj V."/>
            <person name="DeCaprio D."/>
            <person name="Crawford M."/>
            <person name="Koehrsen M."/>
            <person name="Engels R."/>
            <person name="Montgomery P."/>
            <person name="Pearson M."/>
            <person name="Howarth C."/>
            <person name="Larson L."/>
            <person name="Luoma S."/>
            <person name="White J."/>
            <person name="Alvarado L."/>
            <person name="Kodira C.D."/>
            <person name="Zeng Q."/>
            <person name="Oleary S."/>
            <person name="Yandava C."/>
            <person name="Denning D.W."/>
            <person name="Nierman W.C."/>
            <person name="Milne T."/>
            <person name="Madden K."/>
        </authorList>
    </citation>
    <scope>NUCLEOTIDE SEQUENCE [LARGE SCALE GENOMIC DNA]</scope>
    <source>
        <strain evidence="3">NIH 2624 / FGSC A1156</strain>
    </source>
</reference>
<dbReference type="AlphaFoldDB" id="Q0C8C1"/>
<evidence type="ECO:0000313" key="3">
    <source>
        <dbReference type="Proteomes" id="UP000007963"/>
    </source>
</evidence>
<protein>
    <submittedName>
        <fullName evidence="2">Uncharacterized protein</fullName>
    </submittedName>
</protein>
<gene>
    <name evidence="2" type="ORF">ATEG_10063</name>
</gene>
<proteinExistence type="predicted"/>